<organism evidence="9 10">
    <name type="scientific">Ralstonia solanacearum</name>
    <name type="common">Pseudomonas solanacearum</name>
    <dbReference type="NCBI Taxonomy" id="305"/>
    <lineage>
        <taxon>Bacteria</taxon>
        <taxon>Pseudomonadati</taxon>
        <taxon>Pseudomonadota</taxon>
        <taxon>Betaproteobacteria</taxon>
        <taxon>Burkholderiales</taxon>
        <taxon>Burkholderiaceae</taxon>
        <taxon>Ralstonia</taxon>
        <taxon>Ralstonia solanacearum species complex</taxon>
    </lineage>
</organism>
<feature type="binding site" description="covalent" evidence="6">
    <location>
        <position position="80"/>
    </location>
    <ligand>
        <name>heme c</name>
        <dbReference type="ChEBI" id="CHEBI:61717"/>
    </ligand>
</feature>
<dbReference type="PRINTS" id="PR00606">
    <property type="entry name" value="CYTCHROMECID"/>
</dbReference>
<dbReference type="GO" id="GO:0020037">
    <property type="term" value="F:heme binding"/>
    <property type="evidence" value="ECO:0007669"/>
    <property type="project" value="InterPro"/>
</dbReference>
<keyword evidence="5 6" id="KW-0408">Iron</keyword>
<dbReference type="GO" id="GO:0009055">
    <property type="term" value="F:electron transfer activity"/>
    <property type="evidence" value="ECO:0007669"/>
    <property type="project" value="InterPro"/>
</dbReference>
<evidence type="ECO:0000256" key="1">
    <source>
        <dbReference type="ARBA" id="ARBA00022448"/>
    </source>
</evidence>
<evidence type="ECO:0000256" key="3">
    <source>
        <dbReference type="ARBA" id="ARBA00022723"/>
    </source>
</evidence>
<feature type="binding site" description="covalent" evidence="6">
    <location>
        <position position="35"/>
    </location>
    <ligand>
        <name>heme c</name>
        <dbReference type="ChEBI" id="CHEBI:61717"/>
    </ligand>
</feature>
<comment type="PTM">
    <text evidence="6">Binds 1 heme c group covalently per subunit.</text>
</comment>
<dbReference type="PROSITE" id="PS51007">
    <property type="entry name" value="CYTC"/>
    <property type="match status" value="1"/>
</dbReference>
<evidence type="ECO:0000313" key="10">
    <source>
        <dbReference type="Proteomes" id="UP000261758"/>
    </source>
</evidence>
<keyword evidence="1" id="KW-0813">Transport</keyword>
<evidence type="ECO:0000256" key="2">
    <source>
        <dbReference type="ARBA" id="ARBA00022617"/>
    </source>
</evidence>
<keyword evidence="3 6" id="KW-0479">Metal-binding</keyword>
<dbReference type="EMBL" id="CP022760">
    <property type="protein sequence ID" value="AXV84002.1"/>
    <property type="molecule type" value="Genomic_DNA"/>
</dbReference>
<dbReference type="RefSeq" id="WP_013209990.1">
    <property type="nucleotide sequence ID" value="NZ_CP022789.1"/>
</dbReference>
<dbReference type="Pfam" id="PF00034">
    <property type="entry name" value="Cytochrom_C"/>
    <property type="match status" value="1"/>
</dbReference>
<evidence type="ECO:0000256" key="7">
    <source>
        <dbReference type="SAM" id="SignalP"/>
    </source>
</evidence>
<feature type="signal peptide" evidence="7">
    <location>
        <begin position="1"/>
        <end position="21"/>
    </location>
</feature>
<sequence length="105" mass="10905">MYRSGLLLLLLSMTASMSAHASEALASRYACVGCHQAAIRTAGPSWNEIAAKYGDGSKSAEQLADSIKRGGAGKWGAIPMPAQPALSDADALTLAKWVLGHHAKP</sequence>
<reference evidence="9 10" key="1">
    <citation type="submission" date="2017-08" db="EMBL/GenBank/DDBJ databases">
        <title>Genome sequences of Ralstonia solanacearum Species Complex (RSSC) isolated from Potato bacterial wilts in Korea.</title>
        <authorList>
            <person name="Cho H."/>
            <person name="Song E.-S."/>
            <person name="Lee Y.K."/>
            <person name="Lee S."/>
            <person name="Lee S.-W."/>
            <person name="Jo A."/>
            <person name="Kim J.-G."/>
            <person name="Hwang I."/>
        </authorList>
    </citation>
    <scope>NUCLEOTIDE SEQUENCE [LARGE SCALE GENOMIC DNA]</scope>
    <source>
        <strain evidence="9 10">T98</strain>
        <plasmid evidence="9 10">unnamed</plasmid>
    </source>
</reference>
<keyword evidence="9" id="KW-0614">Plasmid</keyword>
<keyword evidence="4" id="KW-0249">Electron transport</keyword>
<evidence type="ECO:0000256" key="5">
    <source>
        <dbReference type="ARBA" id="ARBA00023004"/>
    </source>
</evidence>
<dbReference type="InterPro" id="IPR002324">
    <property type="entry name" value="Cyt_c_ID"/>
</dbReference>
<protein>
    <submittedName>
        <fullName evidence="9">Cytochrome C</fullName>
    </submittedName>
</protein>
<dbReference type="InterPro" id="IPR036909">
    <property type="entry name" value="Cyt_c-like_dom_sf"/>
</dbReference>
<evidence type="ECO:0000256" key="4">
    <source>
        <dbReference type="ARBA" id="ARBA00022982"/>
    </source>
</evidence>
<accession>A0AAD0WJ69</accession>
<dbReference type="Gene3D" id="1.10.760.10">
    <property type="entry name" value="Cytochrome c-like domain"/>
    <property type="match status" value="1"/>
</dbReference>
<keyword evidence="2 6" id="KW-0349">Heme</keyword>
<dbReference type="Proteomes" id="UP000261758">
    <property type="component" value="Plasmid unnamed"/>
</dbReference>
<keyword evidence="7" id="KW-0732">Signal</keyword>
<dbReference type="InterPro" id="IPR009056">
    <property type="entry name" value="Cyt_c-like_dom"/>
</dbReference>
<gene>
    <name evidence="9" type="ORF">CJO77_20895</name>
</gene>
<feature type="chain" id="PRO_5041973026" evidence="7">
    <location>
        <begin position="22"/>
        <end position="105"/>
    </location>
</feature>
<feature type="domain" description="Cytochrome c" evidence="8">
    <location>
        <begin position="17"/>
        <end position="102"/>
    </location>
</feature>
<proteinExistence type="predicted"/>
<name>A0AAD0WJ69_RALSL</name>
<dbReference type="SUPFAM" id="SSF46626">
    <property type="entry name" value="Cytochrome c"/>
    <property type="match status" value="1"/>
</dbReference>
<dbReference type="AlphaFoldDB" id="A0AAD0WJ69"/>
<evidence type="ECO:0000313" key="9">
    <source>
        <dbReference type="EMBL" id="AXV84002.1"/>
    </source>
</evidence>
<feature type="binding site" description="covalent" evidence="6">
    <location>
        <position position="31"/>
    </location>
    <ligand>
        <name>heme c</name>
        <dbReference type="ChEBI" id="CHEBI:61717"/>
    </ligand>
</feature>
<evidence type="ECO:0000256" key="6">
    <source>
        <dbReference type="PIRSR" id="PIRSR602324-1"/>
    </source>
</evidence>
<dbReference type="GO" id="GO:0005506">
    <property type="term" value="F:iron ion binding"/>
    <property type="evidence" value="ECO:0007669"/>
    <property type="project" value="InterPro"/>
</dbReference>
<evidence type="ECO:0000259" key="8">
    <source>
        <dbReference type="PROSITE" id="PS51007"/>
    </source>
</evidence>
<geneLocation type="plasmid" evidence="9 10">
    <name>unnamed</name>
</geneLocation>